<sequence length="519" mass="56660">MESSHIERLINDLEQKQKSAMAGGGEERIKRQHEMGKCTARERLSMLFDPKSFVELDCLVEHRCSHFGMEKVSAPCDGVVTGYGLVNGRLTYAFAQDFTVIGGSLGEMHAKKITKLQDLAVKMGAPIIGINDSGGARIQEGIDSLFGYGEIFFRNTRASGVIPQISVIAGPCAGGAVYSPALTDFVFMEKGSARMFITGPGVIKSVTGEDVSAEALGGAMAHNQLSGNAHFACDSEEELFQTIRYLLSFLPQNNMEDAPTVECRDSVSRLEESLVSIVPTNPNKPYDVRDVITAVVDHGEFLDIQKYFAQNIVVGFARMQGRTIGIIANQAQVMAGCLDINASDKAARFVRFCDAFNIPLLTVVDTPGYLPGTAQEHGGVIRHGAKLLYAYSEATVPKVTLIVRKAYGGAYIAMCSRHLGADMVMAWPQAEIAVMGAEGAANIIFRRDINAADKPEEKRQEKIAEYRETFSNPYQAAQRGYVDRVIHPIDTRPALISAFDMAANKRERLPKKKHANIPL</sequence>
<name>A0A2G6E2K8_9BACT</name>
<dbReference type="InterPro" id="IPR011763">
    <property type="entry name" value="COA_CT_C"/>
</dbReference>
<dbReference type="GO" id="GO:0016740">
    <property type="term" value="F:transferase activity"/>
    <property type="evidence" value="ECO:0007669"/>
    <property type="project" value="UniProtKB-KW"/>
</dbReference>
<dbReference type="PROSITE" id="PS50989">
    <property type="entry name" value="COA_CT_CTER"/>
    <property type="match status" value="1"/>
</dbReference>
<dbReference type="InterPro" id="IPR034733">
    <property type="entry name" value="AcCoA_carboxyl_beta"/>
</dbReference>
<evidence type="ECO:0000313" key="4">
    <source>
        <dbReference type="EMBL" id="PID56280.1"/>
    </source>
</evidence>
<dbReference type="FunFam" id="3.90.226.10:FF:000016">
    <property type="entry name" value="Propionyl-CoA carboxylase, beta subunit"/>
    <property type="match status" value="1"/>
</dbReference>
<dbReference type="GO" id="GO:0003989">
    <property type="term" value="F:acetyl-CoA carboxylase activity"/>
    <property type="evidence" value="ECO:0007669"/>
    <property type="project" value="UniProtKB-ARBA"/>
</dbReference>
<accession>A0A2G6E2K8</accession>
<organism evidence="4 5">
    <name type="scientific">candidate division KSB3 bacterium</name>
    <dbReference type="NCBI Taxonomy" id="2044937"/>
    <lineage>
        <taxon>Bacteria</taxon>
        <taxon>candidate division KSB3</taxon>
    </lineage>
</organism>
<dbReference type="PANTHER" id="PTHR43842">
    <property type="entry name" value="PROPIONYL-COA CARBOXYLASE BETA CHAIN"/>
    <property type="match status" value="1"/>
</dbReference>
<feature type="domain" description="CoA carboxyltransferase C-terminal" evidence="3">
    <location>
        <begin position="270"/>
        <end position="515"/>
    </location>
</feature>
<proteinExistence type="inferred from homology"/>
<protein>
    <submittedName>
        <fullName evidence="4">Methylmalonyl-CoA carboxyltransferase</fullName>
    </submittedName>
</protein>
<dbReference type="Proteomes" id="UP000229740">
    <property type="component" value="Unassembled WGS sequence"/>
</dbReference>
<comment type="similarity">
    <text evidence="1">Belongs to the AccD/PCCB family.</text>
</comment>
<dbReference type="InterPro" id="IPR051047">
    <property type="entry name" value="AccD/PCCB"/>
</dbReference>
<dbReference type="Gene3D" id="3.90.226.10">
    <property type="entry name" value="2-enoyl-CoA Hydratase, Chain A, domain 1"/>
    <property type="match status" value="2"/>
</dbReference>
<evidence type="ECO:0000313" key="5">
    <source>
        <dbReference type="Proteomes" id="UP000229740"/>
    </source>
</evidence>
<dbReference type="FunFam" id="3.90.226.10:FF:000017">
    <property type="entry name" value="Propionyl-CoA carboxylase subunit beta 5"/>
    <property type="match status" value="1"/>
</dbReference>
<evidence type="ECO:0000259" key="2">
    <source>
        <dbReference type="PROSITE" id="PS50980"/>
    </source>
</evidence>
<dbReference type="AlphaFoldDB" id="A0A2G6E2K8"/>
<dbReference type="EMBL" id="PDPS01000036">
    <property type="protein sequence ID" value="PID56280.1"/>
    <property type="molecule type" value="Genomic_DNA"/>
</dbReference>
<dbReference type="GO" id="GO:0009317">
    <property type="term" value="C:acetyl-CoA carboxylase complex"/>
    <property type="evidence" value="ECO:0007669"/>
    <property type="project" value="UniProtKB-ARBA"/>
</dbReference>
<evidence type="ECO:0000259" key="3">
    <source>
        <dbReference type="PROSITE" id="PS50989"/>
    </source>
</evidence>
<keyword evidence="4" id="KW-0808">Transferase</keyword>
<gene>
    <name evidence="4" type="ORF">CSB45_12175</name>
</gene>
<dbReference type="PROSITE" id="PS50980">
    <property type="entry name" value="COA_CT_NTER"/>
    <property type="match status" value="1"/>
</dbReference>
<evidence type="ECO:0000256" key="1">
    <source>
        <dbReference type="ARBA" id="ARBA00006102"/>
    </source>
</evidence>
<dbReference type="InterPro" id="IPR011762">
    <property type="entry name" value="COA_CT_N"/>
</dbReference>
<dbReference type="Pfam" id="PF01039">
    <property type="entry name" value="Carboxyl_trans"/>
    <property type="match status" value="1"/>
</dbReference>
<dbReference type="GO" id="GO:0015977">
    <property type="term" value="P:carbon fixation"/>
    <property type="evidence" value="ECO:0007669"/>
    <property type="project" value="UniProtKB-ARBA"/>
</dbReference>
<dbReference type="GO" id="GO:0004658">
    <property type="term" value="F:propionyl-CoA carboxylase activity"/>
    <property type="evidence" value="ECO:0007669"/>
    <property type="project" value="UniProtKB-ARBA"/>
</dbReference>
<feature type="domain" description="CoA carboxyltransferase N-terminal" evidence="2">
    <location>
        <begin position="6"/>
        <end position="262"/>
    </location>
</feature>
<dbReference type="SUPFAM" id="SSF52096">
    <property type="entry name" value="ClpP/crotonase"/>
    <property type="match status" value="2"/>
</dbReference>
<dbReference type="PANTHER" id="PTHR43842:SF2">
    <property type="entry name" value="PROPIONYL-COA CARBOXYLASE BETA CHAIN, MITOCHONDRIAL"/>
    <property type="match status" value="1"/>
</dbReference>
<comment type="caution">
    <text evidence="4">The sequence shown here is derived from an EMBL/GenBank/DDBJ whole genome shotgun (WGS) entry which is preliminary data.</text>
</comment>
<dbReference type="InterPro" id="IPR029045">
    <property type="entry name" value="ClpP/crotonase-like_dom_sf"/>
</dbReference>
<reference evidence="4 5" key="1">
    <citation type="submission" date="2017-10" db="EMBL/GenBank/DDBJ databases">
        <title>Novel microbial diversity and functional potential in the marine mammal oral microbiome.</title>
        <authorList>
            <person name="Dudek N.K."/>
            <person name="Sun C.L."/>
            <person name="Burstein D."/>
            <person name="Kantor R.S."/>
            <person name="Aliaga Goltsman D.S."/>
            <person name="Bik E.M."/>
            <person name="Thomas B.C."/>
            <person name="Banfield J.F."/>
            <person name="Relman D.A."/>
        </authorList>
    </citation>
    <scope>NUCLEOTIDE SEQUENCE [LARGE SCALE GENOMIC DNA]</scope>
    <source>
        <strain evidence="4">DOLZORAL124_49_17</strain>
    </source>
</reference>